<name>Q28672_RABIT</name>
<proteinExistence type="predicted"/>
<organism evidence="1">
    <name type="scientific">Oryctolagus cuniculus</name>
    <name type="common">Rabbit</name>
    <dbReference type="NCBI Taxonomy" id="9986"/>
    <lineage>
        <taxon>Eukaryota</taxon>
        <taxon>Metazoa</taxon>
        <taxon>Chordata</taxon>
        <taxon>Craniata</taxon>
        <taxon>Vertebrata</taxon>
        <taxon>Euteleostomi</taxon>
        <taxon>Mammalia</taxon>
        <taxon>Eutheria</taxon>
        <taxon>Euarchontoglires</taxon>
        <taxon>Glires</taxon>
        <taxon>Lagomorpha</taxon>
        <taxon>Leporidae</taxon>
        <taxon>Oryctolagus</taxon>
    </lineage>
</organism>
<feature type="non-terminal residue" evidence="1">
    <location>
        <position position="1"/>
    </location>
</feature>
<reference evidence="1" key="1">
    <citation type="journal article" date="1992" name="Biochem. Biophys. Res. Commun.">
        <title>Sequence and methylation in the beta/A4 region of the rabbit amyloid precursor protein gene.</title>
        <authorList>
            <person name="Davidson J.S."/>
            <person name="West R.L."/>
            <person name="Maroun L.E."/>
            <person name="Kotikalapudi P."/>
        </authorList>
    </citation>
    <scope>NUCLEOTIDE SEQUENCE</scope>
    <source>
        <tissue evidence="1">Liver</tissue>
    </source>
</reference>
<accession>Q28672</accession>
<dbReference type="AlphaFoldDB" id="Q28672"/>
<dbReference type="EMBL" id="M83558">
    <property type="protein sequence ID" value="AAA31161.1"/>
    <property type="molecule type" value="Genomic_DNA"/>
</dbReference>
<feature type="non-terminal residue" evidence="1">
    <location>
        <position position="103"/>
    </location>
</feature>
<evidence type="ECO:0000313" key="1">
    <source>
        <dbReference type="EMBL" id="AAA31161.1"/>
    </source>
</evidence>
<sequence>LQIILPLGWSSYIKPTGFSLVSLRVSLEQATPSRPHDCLGQVPDGRQQVPVDSPLTWTDKFLALSFPMETDFLLFLLSLFPTSVYEAAVKLLTHLLTWKSQSR</sequence>
<protein>
    <submittedName>
        <fullName evidence="1">ORF1 and amyloid protein (APP)</fullName>
    </submittedName>
</protein>